<comment type="caution">
    <text evidence="1">The sequence shown here is derived from an EMBL/GenBank/DDBJ whole genome shotgun (WGS) entry which is preliminary data.</text>
</comment>
<protein>
    <submittedName>
        <fullName evidence="1">Enoyl-CoA hydratase/isomerase family protein</fullName>
    </submittedName>
</protein>
<dbReference type="InterPro" id="IPR029045">
    <property type="entry name" value="ClpP/crotonase-like_dom_sf"/>
</dbReference>
<evidence type="ECO:0000313" key="2">
    <source>
        <dbReference type="Proteomes" id="UP001172083"/>
    </source>
</evidence>
<sequence length="291" mass="32262">MKHANNNKSGTDLTSLERYNFESFKVSVNAGVAFVTFDHGETNVLDMTSVMDLVALADRLENEGAVKVVVFESANPDYFLSHADFRLLQEFRDKGVYDSEEMPLYSGLLERFRTMPKVTIAKVQGRARGGGAEFVTAMDMSFAAIDQAFLSQMEIIIGILPGGGAGQYLARKVGRSRAMEICLGGGDFSALDAERYGYVNRAIPANEIDAFVKELAYRIASYPAKAIARNKATVNLFEEGRSQEFITSNAWFAELIKAPDFDLRVDKFFAKGGQTRSGELSDWRNWAEHLA</sequence>
<dbReference type="InterPro" id="IPR001753">
    <property type="entry name" value="Enoyl-CoA_hydra/iso"/>
</dbReference>
<dbReference type="SUPFAM" id="SSF52096">
    <property type="entry name" value="ClpP/crotonase"/>
    <property type="match status" value="1"/>
</dbReference>
<dbReference type="PANTHER" id="PTHR11941:SF54">
    <property type="entry name" value="ENOYL-COA HYDRATASE, MITOCHONDRIAL"/>
    <property type="match status" value="1"/>
</dbReference>
<dbReference type="RefSeq" id="WP_346760722.1">
    <property type="nucleotide sequence ID" value="NZ_JAUJEB010000006.1"/>
</dbReference>
<accession>A0ABT8LGI0</accession>
<reference evidence="1" key="1">
    <citation type="submission" date="2023-06" db="EMBL/GenBank/DDBJ databases">
        <title>Genomic of Agaribacillus aureum.</title>
        <authorList>
            <person name="Wang G."/>
        </authorList>
    </citation>
    <scope>NUCLEOTIDE SEQUENCE</scope>
    <source>
        <strain evidence="1">BMA12</strain>
    </source>
</reference>
<dbReference type="Pfam" id="PF00378">
    <property type="entry name" value="ECH_1"/>
    <property type="match status" value="1"/>
</dbReference>
<dbReference type="Proteomes" id="UP001172083">
    <property type="component" value="Unassembled WGS sequence"/>
</dbReference>
<dbReference type="Gene3D" id="3.90.226.10">
    <property type="entry name" value="2-enoyl-CoA Hydratase, Chain A, domain 1"/>
    <property type="match status" value="1"/>
</dbReference>
<evidence type="ECO:0000313" key="1">
    <source>
        <dbReference type="EMBL" id="MDN5215388.1"/>
    </source>
</evidence>
<dbReference type="PANTHER" id="PTHR11941">
    <property type="entry name" value="ENOYL-COA HYDRATASE-RELATED"/>
    <property type="match status" value="1"/>
</dbReference>
<keyword evidence="2" id="KW-1185">Reference proteome</keyword>
<gene>
    <name evidence="1" type="ORF">QQ020_25135</name>
</gene>
<organism evidence="1 2">
    <name type="scientific">Agaribacillus aureus</name>
    <dbReference type="NCBI Taxonomy" id="3051825"/>
    <lineage>
        <taxon>Bacteria</taxon>
        <taxon>Pseudomonadati</taxon>
        <taxon>Bacteroidota</taxon>
        <taxon>Cytophagia</taxon>
        <taxon>Cytophagales</taxon>
        <taxon>Splendidivirgaceae</taxon>
        <taxon>Agaribacillus</taxon>
    </lineage>
</organism>
<proteinExistence type="predicted"/>
<dbReference type="EMBL" id="JAUJEB010000006">
    <property type="protein sequence ID" value="MDN5215388.1"/>
    <property type="molecule type" value="Genomic_DNA"/>
</dbReference>
<dbReference type="CDD" id="cd06558">
    <property type="entry name" value="crotonase-like"/>
    <property type="match status" value="1"/>
</dbReference>
<name>A0ABT8LGI0_9BACT</name>